<dbReference type="Proteomes" id="UP000316213">
    <property type="component" value="Unassembled WGS sequence"/>
</dbReference>
<keyword evidence="1" id="KW-0732">Signal</keyword>
<dbReference type="AlphaFoldDB" id="A0A5C6AY87"/>
<sequence length="519" mass="56065" precursor="true">MKRISAVNRVGVWSVAFLVVAFARPASAQLPPLSQPVPAGGAAENAGGAGGGSLADFDSLMTLIQQTIEPDTWEALGGVGTMAPYPAGVLVDGEGLVRDRTERPESFDDPADTIARMLATDADRQPDANADDWRSPARVRCVSLRRMMQRLAAVAISGKEIAADDPLRFMAGLTRVEVLIVTPDDVILAGQVRGFDEVGGWIVDVETRLPTMSLVSLAVGLTASRSNTAFGCTIDPSTEGLQAAAAFGQRLVTGEIPMVTAADQLAKSLGRQAITVFGTAADHEVAYVMVEADRHMKRLALGDEPMPVGVRNYLQTIASTGDGTPPSDLLLRLWFTSKSLHLRQTEVESNQVVQIAGTPIKLSGQNELALQTGQRGNVVVDPATIAFVDHFNQNWMSIRSQYPIYGALESLYASTAIAELWKRKANTGDHETLQRAAMYFAAQQAKKLTPPREVDSIAVFHRYKRGRKLHQVLLASGGVKVTPQELIPMRSDAYAGLKSVAKLADQRPDDRWWWNSVAE</sequence>
<evidence type="ECO:0000256" key="1">
    <source>
        <dbReference type="SAM" id="SignalP"/>
    </source>
</evidence>
<feature type="chain" id="PRO_5023012545" evidence="1">
    <location>
        <begin position="29"/>
        <end position="519"/>
    </location>
</feature>
<comment type="caution">
    <text evidence="2">The sequence shown here is derived from an EMBL/GenBank/DDBJ whole genome shotgun (WGS) entry which is preliminary data.</text>
</comment>
<dbReference type="Pfam" id="PF07643">
    <property type="entry name" value="DUF1598"/>
    <property type="match status" value="1"/>
</dbReference>
<dbReference type="InterPro" id="IPR011487">
    <property type="entry name" value="DUF1598"/>
</dbReference>
<keyword evidence="3" id="KW-1185">Reference proteome</keyword>
<name>A0A5C6AY87_9BACT</name>
<accession>A0A5C6AY87</accession>
<feature type="signal peptide" evidence="1">
    <location>
        <begin position="1"/>
        <end position="28"/>
    </location>
</feature>
<organism evidence="2 3">
    <name type="scientific">Neorhodopirellula pilleata</name>
    <dbReference type="NCBI Taxonomy" id="2714738"/>
    <lineage>
        <taxon>Bacteria</taxon>
        <taxon>Pseudomonadati</taxon>
        <taxon>Planctomycetota</taxon>
        <taxon>Planctomycetia</taxon>
        <taxon>Pirellulales</taxon>
        <taxon>Pirellulaceae</taxon>
        <taxon>Neorhodopirellula</taxon>
    </lineage>
</organism>
<gene>
    <name evidence="2" type="ORF">Pla100_10080</name>
</gene>
<proteinExistence type="predicted"/>
<protein>
    <submittedName>
        <fullName evidence="2">Uncharacterized protein</fullName>
    </submittedName>
</protein>
<dbReference type="EMBL" id="SJPM01000001">
    <property type="protein sequence ID" value="TWU04072.1"/>
    <property type="molecule type" value="Genomic_DNA"/>
</dbReference>
<evidence type="ECO:0000313" key="3">
    <source>
        <dbReference type="Proteomes" id="UP000316213"/>
    </source>
</evidence>
<reference evidence="2 3" key="1">
    <citation type="submission" date="2019-02" db="EMBL/GenBank/DDBJ databases">
        <title>Deep-cultivation of Planctomycetes and their phenomic and genomic characterization uncovers novel biology.</title>
        <authorList>
            <person name="Wiegand S."/>
            <person name="Jogler M."/>
            <person name="Boedeker C."/>
            <person name="Pinto D."/>
            <person name="Vollmers J."/>
            <person name="Rivas-Marin E."/>
            <person name="Kohn T."/>
            <person name="Peeters S.H."/>
            <person name="Heuer A."/>
            <person name="Rast P."/>
            <person name="Oberbeckmann S."/>
            <person name="Bunk B."/>
            <person name="Jeske O."/>
            <person name="Meyerdierks A."/>
            <person name="Storesund J.E."/>
            <person name="Kallscheuer N."/>
            <person name="Luecker S."/>
            <person name="Lage O.M."/>
            <person name="Pohl T."/>
            <person name="Merkel B.J."/>
            <person name="Hornburger P."/>
            <person name="Mueller R.-W."/>
            <person name="Bruemmer F."/>
            <person name="Labrenz M."/>
            <person name="Spormann A.M."/>
            <person name="Op Den Camp H."/>
            <person name="Overmann J."/>
            <person name="Amann R."/>
            <person name="Jetten M.S.M."/>
            <person name="Mascher T."/>
            <person name="Medema M.H."/>
            <person name="Devos D.P."/>
            <person name="Kaster A.-K."/>
            <person name="Ovreas L."/>
            <person name="Rohde M."/>
            <person name="Galperin M.Y."/>
            <person name="Jogler C."/>
        </authorList>
    </citation>
    <scope>NUCLEOTIDE SEQUENCE [LARGE SCALE GENOMIC DNA]</scope>
    <source>
        <strain evidence="2 3">Pla100</strain>
    </source>
</reference>
<evidence type="ECO:0000313" key="2">
    <source>
        <dbReference type="EMBL" id="TWU04072.1"/>
    </source>
</evidence>